<evidence type="ECO:0000313" key="2">
    <source>
        <dbReference type="EMBL" id="CAH9093792.1"/>
    </source>
</evidence>
<keyword evidence="3" id="KW-1185">Reference proteome</keyword>
<dbReference type="EMBL" id="CAMAPE010000031">
    <property type="protein sequence ID" value="CAH9093792.1"/>
    <property type="molecule type" value="Genomic_DNA"/>
</dbReference>
<dbReference type="AlphaFoldDB" id="A0A9P0ZBA2"/>
<organism evidence="2 3">
    <name type="scientific">Cuscuta europaea</name>
    <name type="common">European dodder</name>
    <dbReference type="NCBI Taxonomy" id="41803"/>
    <lineage>
        <taxon>Eukaryota</taxon>
        <taxon>Viridiplantae</taxon>
        <taxon>Streptophyta</taxon>
        <taxon>Embryophyta</taxon>
        <taxon>Tracheophyta</taxon>
        <taxon>Spermatophyta</taxon>
        <taxon>Magnoliopsida</taxon>
        <taxon>eudicotyledons</taxon>
        <taxon>Gunneridae</taxon>
        <taxon>Pentapetalae</taxon>
        <taxon>asterids</taxon>
        <taxon>lamiids</taxon>
        <taxon>Solanales</taxon>
        <taxon>Convolvulaceae</taxon>
        <taxon>Cuscuteae</taxon>
        <taxon>Cuscuta</taxon>
        <taxon>Cuscuta subgen. Cuscuta</taxon>
    </lineage>
</organism>
<proteinExistence type="predicted"/>
<protein>
    <submittedName>
        <fullName evidence="2">Uncharacterized protein</fullName>
    </submittedName>
</protein>
<evidence type="ECO:0000256" key="1">
    <source>
        <dbReference type="SAM" id="MobiDB-lite"/>
    </source>
</evidence>
<gene>
    <name evidence="2" type="ORF">CEURO_LOCUS12446</name>
</gene>
<feature type="region of interest" description="Disordered" evidence="1">
    <location>
        <begin position="104"/>
        <end position="166"/>
    </location>
</feature>
<dbReference type="Proteomes" id="UP001152484">
    <property type="component" value="Unassembled WGS sequence"/>
</dbReference>
<name>A0A9P0ZBA2_CUSEU</name>
<reference evidence="2" key="1">
    <citation type="submission" date="2022-07" db="EMBL/GenBank/DDBJ databases">
        <authorList>
            <person name="Macas J."/>
            <person name="Novak P."/>
            <person name="Neumann P."/>
        </authorList>
    </citation>
    <scope>NUCLEOTIDE SEQUENCE</scope>
</reference>
<evidence type="ECO:0000313" key="3">
    <source>
        <dbReference type="Proteomes" id="UP001152484"/>
    </source>
</evidence>
<accession>A0A9P0ZBA2</accession>
<comment type="caution">
    <text evidence="2">The sequence shown here is derived from an EMBL/GenBank/DDBJ whole genome shotgun (WGS) entry which is preliminary data.</text>
</comment>
<feature type="compositionally biased region" description="Basic and acidic residues" evidence="1">
    <location>
        <begin position="120"/>
        <end position="136"/>
    </location>
</feature>
<dbReference type="OrthoDB" id="10481066at2759"/>
<sequence>MAESPFPRELRNYFRRHVKTEGCAALKKWGKKISAIPEGWDKHVLLKEMTLEDDLYLLGFRRYRFLGETYEKYPILERAFESTKGDIMDPRAFAKLCKQLVKEEKRKKEGPSTQKPIDSFFKKNQVEEDPSKKIDASAEEVGGSKAEELKRKNAGKGIKPPEKKKLKGAINQKEALVVIMEEHSSSEAPVQGAAVSWPLENVNFSVKKGSAIMHGTLDPREFLRGATPPTDKLVLSRHKEDTLGSKVLQASVTACIGLTELLHRME</sequence>